<evidence type="ECO:0000313" key="11">
    <source>
        <dbReference type="EMBL" id="ADO51051.1"/>
    </source>
</evidence>
<keyword evidence="3" id="KW-0679">Respiratory chain</keyword>
<feature type="transmembrane region" description="Helical" evidence="8">
    <location>
        <begin position="176"/>
        <end position="195"/>
    </location>
</feature>
<dbReference type="AlphaFoldDB" id="E5L086"/>
<gene>
    <name evidence="11" type="primary">nad5</name>
</gene>
<comment type="subcellular location">
    <subcellularLocation>
        <location evidence="2">Membrane</location>
        <topology evidence="2">Multi-pass membrane protein</topology>
    </subcellularLocation>
</comment>
<evidence type="ECO:0000256" key="8">
    <source>
        <dbReference type="RuleBase" id="RU003404"/>
    </source>
</evidence>
<evidence type="ECO:0000256" key="7">
    <source>
        <dbReference type="ARBA" id="ARBA00023136"/>
    </source>
</evidence>
<dbReference type="EMBL" id="HQ267969">
    <property type="protein sequence ID" value="ADO51051.1"/>
    <property type="molecule type" value="Genomic_DNA"/>
</dbReference>
<feature type="domain" description="NADH-Ubiquinone oxidoreductase (complex I) chain 5 N-terminal" evidence="10">
    <location>
        <begin position="64"/>
        <end position="114"/>
    </location>
</feature>
<feature type="transmembrane region" description="Helical" evidence="8">
    <location>
        <begin position="301"/>
        <end position="320"/>
    </location>
</feature>
<dbReference type="RefSeq" id="YP_003935027.1">
    <property type="nucleotide sequence ID" value="NC_014613.1"/>
</dbReference>
<accession>E5L086</accession>
<reference evidence="11" key="1">
    <citation type="journal article" date="2011" name="Nucleic Acids Res.">
        <title>Evolution of linear chromosomes and multipartite genomes in yeast mitochondria.</title>
        <authorList>
            <person name="Valach M."/>
            <person name="Farkas Z."/>
            <person name="Fricova D."/>
            <person name="Kovac J."/>
            <person name="Brejova B."/>
            <person name="Vinar T."/>
            <person name="Pfeiffer I."/>
            <person name="Kucsera J."/>
            <person name="Tomaska L."/>
            <person name="Lang B.F."/>
            <person name="Nosek J."/>
        </authorList>
    </citation>
    <scope>NUCLEOTIDE SEQUENCE</scope>
    <source>
        <strain evidence="11">CBS 5121</strain>
    </source>
</reference>
<evidence type="ECO:0000256" key="1">
    <source>
        <dbReference type="ARBA" id="ARBA00003257"/>
    </source>
</evidence>
<comment type="function">
    <text evidence="1">Core subunit of the mitochondrial membrane respiratory chain NADH dehydrogenase (Complex I) that is believed to belong to the minimal assembly required for catalysis. Complex I functions in the transfer of electrons from NADH to the respiratory chain. The immediate electron acceptor for the enzyme is believed to be ubiquinone.</text>
</comment>
<comment type="function">
    <text evidence="8">Core subunit of the mitochondrial membrane respiratory chain NADH dehydrogenase (Complex I) which catalyzes electron transfer from NADH through the respiratory chain, using ubiquinone as an electron acceptor. Essential for the catalytic activity and assembly of complex I.</text>
</comment>
<keyword evidence="8" id="KW-0813">Transport</keyword>
<organism evidence="11">
    <name type="scientific">Groenewaldozyma salmanticensis</name>
    <dbReference type="NCBI Taxonomy" id="49332"/>
    <lineage>
        <taxon>Eukaryota</taxon>
        <taxon>Fungi</taxon>
        <taxon>Dikarya</taxon>
        <taxon>Ascomycota</taxon>
        <taxon>Saccharomycotina</taxon>
        <taxon>Dipodascomycetes</taxon>
        <taxon>Dipodascales</taxon>
        <taxon>Trichomonascaceae</taxon>
        <taxon>Groenewaldozyma</taxon>
    </lineage>
</organism>
<keyword evidence="3" id="KW-0249">Electron transport</keyword>
<name>E5L086_9ASCO</name>
<feature type="transmembrane region" description="Helical" evidence="8">
    <location>
        <begin position="363"/>
        <end position="384"/>
    </location>
</feature>
<keyword evidence="8" id="KW-0520">NAD</keyword>
<keyword evidence="7 8" id="KW-0472">Membrane</keyword>
<dbReference type="PRINTS" id="PR01434">
    <property type="entry name" value="NADHDHGNASE5"/>
</dbReference>
<feature type="transmembrane region" description="Helical" evidence="8">
    <location>
        <begin position="136"/>
        <end position="155"/>
    </location>
</feature>
<keyword evidence="6 8" id="KW-0830">Ubiquinone</keyword>
<feature type="transmembrane region" description="Helical" evidence="8">
    <location>
        <begin position="628"/>
        <end position="649"/>
    </location>
</feature>
<evidence type="ECO:0000256" key="2">
    <source>
        <dbReference type="ARBA" id="ARBA00004141"/>
    </source>
</evidence>
<comment type="similarity">
    <text evidence="8">Belongs to the complex I subunit 5 family.</text>
</comment>
<feature type="transmembrane region" description="Helical" evidence="8">
    <location>
        <begin position="83"/>
        <end position="101"/>
    </location>
</feature>
<keyword evidence="11" id="KW-0560">Oxidoreductase</keyword>
<feature type="transmembrane region" description="Helical" evidence="8">
    <location>
        <begin position="410"/>
        <end position="433"/>
    </location>
</feature>
<dbReference type="Pfam" id="PF00361">
    <property type="entry name" value="Proton_antipo_M"/>
    <property type="match status" value="1"/>
</dbReference>
<dbReference type="GO" id="GO:0003954">
    <property type="term" value="F:NADH dehydrogenase activity"/>
    <property type="evidence" value="ECO:0007669"/>
    <property type="project" value="TreeGrafter"/>
</dbReference>
<dbReference type="Pfam" id="PF00662">
    <property type="entry name" value="Proton_antipo_N"/>
    <property type="match status" value="1"/>
</dbReference>
<comment type="catalytic activity">
    <reaction evidence="8">
        <text>a ubiquinone + NADH + 5 H(+)(in) = a ubiquinol + NAD(+) + 4 H(+)(out)</text>
        <dbReference type="Rhea" id="RHEA:29091"/>
        <dbReference type="Rhea" id="RHEA-COMP:9565"/>
        <dbReference type="Rhea" id="RHEA-COMP:9566"/>
        <dbReference type="ChEBI" id="CHEBI:15378"/>
        <dbReference type="ChEBI" id="CHEBI:16389"/>
        <dbReference type="ChEBI" id="CHEBI:17976"/>
        <dbReference type="ChEBI" id="CHEBI:57540"/>
        <dbReference type="ChEBI" id="CHEBI:57945"/>
        <dbReference type="EC" id="7.1.1.2"/>
    </reaction>
</comment>
<keyword evidence="4 8" id="KW-0812">Transmembrane</keyword>
<dbReference type="PANTHER" id="PTHR42829:SF2">
    <property type="entry name" value="NADH-UBIQUINONE OXIDOREDUCTASE CHAIN 5"/>
    <property type="match status" value="1"/>
</dbReference>
<feature type="transmembrane region" description="Helical" evidence="8">
    <location>
        <begin position="273"/>
        <end position="294"/>
    </location>
</feature>
<geneLocation type="mitochondrion" evidence="11"/>
<evidence type="ECO:0000256" key="4">
    <source>
        <dbReference type="ARBA" id="ARBA00022692"/>
    </source>
</evidence>
<feature type="transmembrane region" description="Helical" evidence="8">
    <location>
        <begin position="113"/>
        <end position="130"/>
    </location>
</feature>
<dbReference type="GO" id="GO:0016020">
    <property type="term" value="C:membrane"/>
    <property type="evidence" value="ECO:0007669"/>
    <property type="project" value="UniProtKB-SubCell"/>
</dbReference>
<keyword evidence="8 11" id="KW-0496">Mitochondrion</keyword>
<dbReference type="InterPro" id="IPR018393">
    <property type="entry name" value="NADHpl_OxRdtase_5_subgr"/>
</dbReference>
<dbReference type="GO" id="GO:0008137">
    <property type="term" value="F:NADH dehydrogenase (ubiquinone) activity"/>
    <property type="evidence" value="ECO:0007669"/>
    <property type="project" value="UniProtKB-EC"/>
</dbReference>
<evidence type="ECO:0000259" key="10">
    <source>
        <dbReference type="Pfam" id="PF00662"/>
    </source>
</evidence>
<protein>
    <recommendedName>
        <fullName evidence="8">NADH-ubiquinone oxidoreductase chain 5</fullName>
        <ecNumber evidence="8">7.1.1.2</ecNumber>
    </recommendedName>
</protein>
<feature type="transmembrane region" description="Helical" evidence="8">
    <location>
        <begin position="201"/>
        <end position="222"/>
    </location>
</feature>
<feature type="domain" description="NADH:quinone oxidoreductase/Mrp antiporter transmembrane" evidence="9">
    <location>
        <begin position="131"/>
        <end position="411"/>
    </location>
</feature>
<dbReference type="GeneID" id="9845430"/>
<evidence type="ECO:0000256" key="3">
    <source>
        <dbReference type="ARBA" id="ARBA00022660"/>
    </source>
</evidence>
<dbReference type="NCBIfam" id="TIGR01974">
    <property type="entry name" value="NDH_I_L"/>
    <property type="match status" value="1"/>
</dbReference>
<dbReference type="InterPro" id="IPR001516">
    <property type="entry name" value="Proton_antipo_N"/>
</dbReference>
<dbReference type="EC" id="7.1.1.2" evidence="8"/>
<evidence type="ECO:0000256" key="6">
    <source>
        <dbReference type="ARBA" id="ARBA00023075"/>
    </source>
</evidence>
<dbReference type="PANTHER" id="PTHR42829">
    <property type="entry name" value="NADH-UBIQUINONE OXIDOREDUCTASE CHAIN 5"/>
    <property type="match status" value="1"/>
</dbReference>
<dbReference type="GO" id="GO:0015990">
    <property type="term" value="P:electron transport coupled proton transport"/>
    <property type="evidence" value="ECO:0007669"/>
    <property type="project" value="TreeGrafter"/>
</dbReference>
<dbReference type="GO" id="GO:0042773">
    <property type="term" value="P:ATP synthesis coupled electron transport"/>
    <property type="evidence" value="ECO:0007669"/>
    <property type="project" value="InterPro"/>
</dbReference>
<feature type="transmembrane region" description="Helical" evidence="8">
    <location>
        <begin position="597"/>
        <end position="622"/>
    </location>
</feature>
<feature type="transmembrane region" description="Helical" evidence="8">
    <location>
        <begin position="243"/>
        <end position="261"/>
    </location>
</feature>
<dbReference type="InterPro" id="IPR001750">
    <property type="entry name" value="ND/Mrp_TM"/>
</dbReference>
<dbReference type="InterPro" id="IPR003945">
    <property type="entry name" value="NU5C-like"/>
</dbReference>
<evidence type="ECO:0000256" key="5">
    <source>
        <dbReference type="ARBA" id="ARBA00022989"/>
    </source>
</evidence>
<proteinExistence type="inferred from homology"/>
<feature type="transmembrane region" description="Helical" evidence="8">
    <location>
        <begin position="30"/>
        <end position="47"/>
    </location>
</feature>
<feature type="transmembrane region" description="Helical" evidence="8">
    <location>
        <begin position="453"/>
        <end position="473"/>
    </location>
</feature>
<keyword evidence="5 8" id="KW-1133">Transmembrane helix</keyword>
<evidence type="ECO:0000259" key="9">
    <source>
        <dbReference type="Pfam" id="PF00361"/>
    </source>
</evidence>
<feature type="transmembrane region" description="Helical" evidence="8">
    <location>
        <begin position="503"/>
        <end position="523"/>
    </location>
</feature>
<sequence length="650" mass="73808">MFLCILFLPIYGTLISGLLGKYTGYMVSKIISTLCISLSALLSYYYYYQIMILNKVYTLNLFNWFNIDYINVDWSFILDTTSISLLVPVCTISALVHLYAISYMSHDPFQSRFFSTLSLFTAFMIILVLGNNYLVLFVGWEMIGVASYLLISFWHTRVNAVKSGLNALLVNKVGDTTLTIALFILLSTFGSLNFSTIFSTISYINIDILNLCMIFLLIGTAAKSAQFGLHTWLLNSMEGPTPVSSLLHAACLVCAGIYLLLRSSPILDCTPLVQLIILWLGGITTLLAGIIAIVSNDMKKIIALSTMSQLGMMVVAIGLGNYNASIYHLFCHAMFKALLFMSAGSIIHSIITESQDIRTFGGYVHYLPITYICIFIASFSLMAIPGLSGYYSKDIIIEATYTTYTISGYIMYWFTLISATLTTLYSIRLIYLIFFITPNNNKYSYTHIHESSWIMLIPMIILAFLSIFIGYLTQDLYLGFGSPILNSYHIFNIEFTLPMIYKILPLILTLSSILLIFILYEFLYKFILIYNNNLLRDLYIFINTKYMFDQIINNILLDNSLFYAKSIDFDIELGVFRNNGPILFTNLLNSMYLNSKLLYNNFTILPLSITLIIPVILFIFVLYFNFNIFIDILCILSLIIVSSFIPLFIN</sequence>